<dbReference type="GO" id="GO:0004521">
    <property type="term" value="F:RNA endonuclease activity"/>
    <property type="evidence" value="ECO:0007669"/>
    <property type="project" value="TreeGrafter"/>
</dbReference>
<organism evidence="2 3">
    <name type="scientific">Candidatus Muproteobacteria bacterium RBG_16_64_10</name>
    <dbReference type="NCBI Taxonomy" id="1817757"/>
    <lineage>
        <taxon>Bacteria</taxon>
        <taxon>Pseudomonadati</taxon>
        <taxon>Pseudomonadota</taxon>
        <taxon>Candidatus Muproteobacteria</taxon>
    </lineage>
</organism>
<sequence>MKWNLWREAVHVVIVGFQAQGTPGRALVDGAQRMRLLGEDLVVRAQIHTLGGFSAHAGQSDLVKWAGHFQPHPQLYLVHGELDKMQALQTRIKAVHGWEAQIPVEGQTIQL</sequence>
<dbReference type="InterPro" id="IPR050698">
    <property type="entry name" value="MBL"/>
</dbReference>
<dbReference type="PANTHER" id="PTHR11203">
    <property type="entry name" value="CLEAVAGE AND POLYADENYLATION SPECIFICITY FACTOR FAMILY MEMBER"/>
    <property type="match status" value="1"/>
</dbReference>
<dbReference type="Gene3D" id="3.60.15.10">
    <property type="entry name" value="Ribonuclease Z/Hydroxyacylglutathione hydrolase-like"/>
    <property type="match status" value="1"/>
</dbReference>
<dbReference type="Pfam" id="PF07521">
    <property type="entry name" value="RMMBL"/>
    <property type="match status" value="1"/>
</dbReference>
<comment type="caution">
    <text evidence="2">The sequence shown here is derived from an EMBL/GenBank/DDBJ whole genome shotgun (WGS) entry which is preliminary data.</text>
</comment>
<protein>
    <recommendedName>
        <fullName evidence="1">Zn-dependent metallo-hydrolase RNA specificity domain-containing protein</fullName>
    </recommendedName>
</protein>
<reference evidence="2 3" key="1">
    <citation type="journal article" date="2016" name="Nat. Commun.">
        <title>Thousands of microbial genomes shed light on interconnected biogeochemical processes in an aquifer system.</title>
        <authorList>
            <person name="Anantharaman K."/>
            <person name="Brown C.T."/>
            <person name="Hug L.A."/>
            <person name="Sharon I."/>
            <person name="Castelle C.J."/>
            <person name="Probst A.J."/>
            <person name="Thomas B.C."/>
            <person name="Singh A."/>
            <person name="Wilkins M.J."/>
            <person name="Karaoz U."/>
            <person name="Brodie E.L."/>
            <person name="Williams K.H."/>
            <person name="Hubbard S.S."/>
            <person name="Banfield J.F."/>
        </authorList>
    </citation>
    <scope>NUCLEOTIDE SEQUENCE [LARGE SCALE GENOMIC DNA]</scope>
</reference>
<evidence type="ECO:0000313" key="3">
    <source>
        <dbReference type="Proteomes" id="UP000179334"/>
    </source>
</evidence>
<evidence type="ECO:0000259" key="1">
    <source>
        <dbReference type="Pfam" id="PF07521"/>
    </source>
</evidence>
<dbReference type="InterPro" id="IPR036866">
    <property type="entry name" value="RibonucZ/Hydroxyglut_hydro"/>
</dbReference>
<evidence type="ECO:0000313" key="2">
    <source>
        <dbReference type="EMBL" id="OGI40841.1"/>
    </source>
</evidence>
<dbReference type="Gene3D" id="3.40.50.10890">
    <property type="match status" value="1"/>
</dbReference>
<accession>A0A1F6T6S9</accession>
<name>A0A1F6T6S9_9PROT</name>
<gene>
    <name evidence="2" type="ORF">A2V91_06375</name>
</gene>
<dbReference type="Proteomes" id="UP000179334">
    <property type="component" value="Unassembled WGS sequence"/>
</dbReference>
<feature type="domain" description="Zn-dependent metallo-hydrolase RNA specificity" evidence="1">
    <location>
        <begin position="42"/>
        <end position="103"/>
    </location>
</feature>
<dbReference type="PANTHER" id="PTHR11203:SF37">
    <property type="entry name" value="INTEGRATOR COMPLEX SUBUNIT 11"/>
    <property type="match status" value="1"/>
</dbReference>
<dbReference type="AlphaFoldDB" id="A0A1F6T6S9"/>
<dbReference type="EMBL" id="MFSR01000016">
    <property type="protein sequence ID" value="OGI40841.1"/>
    <property type="molecule type" value="Genomic_DNA"/>
</dbReference>
<dbReference type="SUPFAM" id="SSF56281">
    <property type="entry name" value="Metallo-hydrolase/oxidoreductase"/>
    <property type="match status" value="1"/>
</dbReference>
<dbReference type="InterPro" id="IPR011108">
    <property type="entry name" value="RMMBL"/>
</dbReference>
<proteinExistence type="predicted"/>